<dbReference type="Pfam" id="PF07969">
    <property type="entry name" value="Amidohydro_3"/>
    <property type="match status" value="1"/>
</dbReference>
<dbReference type="PANTHER" id="PTHR22642">
    <property type="entry name" value="IMIDAZOLONEPROPIONASE"/>
    <property type="match status" value="1"/>
</dbReference>
<dbReference type="RefSeq" id="WP_183322012.1">
    <property type="nucleotide sequence ID" value="NZ_JACHVQ010000003.1"/>
</dbReference>
<dbReference type="Proteomes" id="UP000559182">
    <property type="component" value="Unassembled WGS sequence"/>
</dbReference>
<dbReference type="AlphaFoldDB" id="A0A839N8J3"/>
<accession>A0A839N8J3</accession>
<evidence type="ECO:0000313" key="2">
    <source>
        <dbReference type="EMBL" id="MBB2893547.1"/>
    </source>
</evidence>
<dbReference type="EMBL" id="JACHVQ010000003">
    <property type="protein sequence ID" value="MBB2893547.1"/>
    <property type="molecule type" value="Genomic_DNA"/>
</dbReference>
<protein>
    <recommendedName>
        <fullName evidence="1">Amidohydrolase 3 domain-containing protein</fullName>
    </recommendedName>
</protein>
<dbReference type="GO" id="GO:0016810">
    <property type="term" value="F:hydrolase activity, acting on carbon-nitrogen (but not peptide) bonds"/>
    <property type="evidence" value="ECO:0007669"/>
    <property type="project" value="InterPro"/>
</dbReference>
<dbReference type="Gene3D" id="3.10.310.70">
    <property type="match status" value="1"/>
</dbReference>
<dbReference type="SUPFAM" id="SSF51338">
    <property type="entry name" value="Composite domain of metallo-dependent hydrolases"/>
    <property type="match status" value="1"/>
</dbReference>
<dbReference type="InterPro" id="IPR011059">
    <property type="entry name" value="Metal-dep_hydrolase_composite"/>
</dbReference>
<dbReference type="InterPro" id="IPR033932">
    <property type="entry name" value="YtcJ-like"/>
</dbReference>
<dbReference type="Gene3D" id="2.30.40.10">
    <property type="entry name" value="Urease, subunit C, domain 1"/>
    <property type="match status" value="1"/>
</dbReference>
<dbReference type="CDD" id="cd01300">
    <property type="entry name" value="YtcJ_like"/>
    <property type="match status" value="1"/>
</dbReference>
<dbReference type="PANTHER" id="PTHR22642:SF2">
    <property type="entry name" value="PROTEIN LONG AFTER FAR-RED 3"/>
    <property type="match status" value="1"/>
</dbReference>
<dbReference type="Gene3D" id="3.20.20.140">
    <property type="entry name" value="Metal-dependent hydrolases"/>
    <property type="match status" value="1"/>
</dbReference>
<gene>
    <name evidence="2" type="ORF">FHU39_003578</name>
</gene>
<organism evidence="2 3">
    <name type="scientific">Flexivirga oryzae</name>
    <dbReference type="NCBI Taxonomy" id="1794944"/>
    <lineage>
        <taxon>Bacteria</taxon>
        <taxon>Bacillati</taxon>
        <taxon>Actinomycetota</taxon>
        <taxon>Actinomycetes</taxon>
        <taxon>Micrococcales</taxon>
        <taxon>Dermacoccaceae</taxon>
        <taxon>Flexivirga</taxon>
    </lineage>
</organism>
<evidence type="ECO:0000313" key="3">
    <source>
        <dbReference type="Proteomes" id="UP000559182"/>
    </source>
</evidence>
<reference evidence="2 3" key="1">
    <citation type="submission" date="2020-08" db="EMBL/GenBank/DDBJ databases">
        <title>Sequencing the genomes of 1000 actinobacteria strains.</title>
        <authorList>
            <person name="Klenk H.-P."/>
        </authorList>
    </citation>
    <scope>NUCLEOTIDE SEQUENCE [LARGE SCALE GENOMIC DNA]</scope>
    <source>
        <strain evidence="2 3">DSM 105369</strain>
    </source>
</reference>
<dbReference type="InterPro" id="IPR013108">
    <property type="entry name" value="Amidohydro_3"/>
</dbReference>
<sequence>MTTGVEHPSGTRVFTARRILAMDGTEPEAFAVADGRVVATGALAALADRYPRATTFGLPGALICPGFNDAHCHTSQAALQRVRVDVGGAASVDDVVRLLARRARHTPTGRWVVGQDFDEHTVDGRVDRHTLDRVSTDHPVLVIEHTFHRAVVNSAGLRALGYQRTEDAPPGGQLLAGSDGAPDGWLLERAWLDPWLPGNGRPSIADPGAIADQLLALDEVHEELHALGLTSYCDAIVTPVEEELYRAALASGRLTPRVGMLQWHSYADPNDRSPWADDGDRLRRVGVKMMLDGALSGGTCLCHDPYPSATGRDNGLQILDDQEFAGRFGEFHEAGRRVAVHANGDAAIAKVLDRIEQLPSRGVRHRIEHCSVVTPELLRRMRRSGVIPVPFGPFVGLFGDRLLELYGPDRAELICAHRAMLEAGLPVGGSSDYPIVSNNPLLAVQSMVTRRSASGTLVGGSQRIDPLTALSVYTKGSAAATGEEHRKGQLAVGQLADFVALEEDVMTVEPDRIGEVRVLSTWVGGECVWQAPAESGE</sequence>
<keyword evidence="3" id="KW-1185">Reference proteome</keyword>
<dbReference type="SUPFAM" id="SSF51556">
    <property type="entry name" value="Metallo-dependent hydrolases"/>
    <property type="match status" value="1"/>
</dbReference>
<proteinExistence type="predicted"/>
<evidence type="ECO:0000259" key="1">
    <source>
        <dbReference type="Pfam" id="PF07969"/>
    </source>
</evidence>
<comment type="caution">
    <text evidence="2">The sequence shown here is derived from an EMBL/GenBank/DDBJ whole genome shotgun (WGS) entry which is preliminary data.</text>
</comment>
<feature type="domain" description="Amidohydrolase 3" evidence="1">
    <location>
        <begin position="58"/>
        <end position="528"/>
    </location>
</feature>
<dbReference type="InterPro" id="IPR032466">
    <property type="entry name" value="Metal_Hydrolase"/>
</dbReference>
<name>A0A839N8J3_9MICO</name>